<evidence type="ECO:0000313" key="1">
    <source>
        <dbReference type="EMBL" id="TEB09681.1"/>
    </source>
</evidence>
<dbReference type="Gene3D" id="3.40.1350.10">
    <property type="match status" value="1"/>
</dbReference>
<dbReference type="EMBL" id="QFFZ01000040">
    <property type="protein sequence ID" value="TEB09681.1"/>
    <property type="molecule type" value="Genomic_DNA"/>
</dbReference>
<dbReference type="InterPro" id="IPR011856">
    <property type="entry name" value="tRNA_endonuc-like_dom_sf"/>
</dbReference>
<name>A0A4Y7RLJ4_9FIRM</name>
<accession>A0A4Y7RLJ4</accession>
<sequence>MAGGYVLFVVKSDQLHPLFQKKHLGEFCSRIKAINNGEEITFEQMIITDNMDREDLIIIDRQVTDEQLRLKRMDLLALKQVEARKFGFLVIEVKLGNSPELREKVAEQLDFYVSHIRNQFI</sequence>
<dbReference type="Proteomes" id="UP000297597">
    <property type="component" value="Unassembled WGS sequence"/>
</dbReference>
<dbReference type="AlphaFoldDB" id="A0A4Y7RLJ4"/>
<protein>
    <submittedName>
        <fullName evidence="1">Uncharacterized protein</fullName>
    </submittedName>
</protein>
<reference evidence="1 2" key="1">
    <citation type="journal article" date="2018" name="Environ. Microbiol.">
        <title>Novel energy conservation strategies and behaviour of Pelotomaculum schinkii driving syntrophic propionate catabolism.</title>
        <authorList>
            <person name="Hidalgo-Ahumada C.A.P."/>
            <person name="Nobu M.K."/>
            <person name="Narihiro T."/>
            <person name="Tamaki H."/>
            <person name="Liu W.T."/>
            <person name="Kamagata Y."/>
            <person name="Stams A.J.M."/>
            <person name="Imachi H."/>
            <person name="Sousa D.Z."/>
        </authorList>
    </citation>
    <scope>NUCLEOTIDE SEQUENCE [LARGE SCALE GENOMIC DNA]</scope>
    <source>
        <strain evidence="1 2">MGP</strain>
    </source>
</reference>
<evidence type="ECO:0000313" key="2">
    <source>
        <dbReference type="Proteomes" id="UP000297597"/>
    </source>
</evidence>
<comment type="caution">
    <text evidence="1">The sequence shown here is derived from an EMBL/GenBank/DDBJ whole genome shotgun (WGS) entry which is preliminary data.</text>
</comment>
<keyword evidence="2" id="KW-1185">Reference proteome</keyword>
<proteinExistence type="predicted"/>
<gene>
    <name evidence="1" type="ORF">Pmgp_02927</name>
</gene>
<organism evidence="1 2">
    <name type="scientific">Pelotomaculum propionicicum</name>
    <dbReference type="NCBI Taxonomy" id="258475"/>
    <lineage>
        <taxon>Bacteria</taxon>
        <taxon>Bacillati</taxon>
        <taxon>Bacillota</taxon>
        <taxon>Clostridia</taxon>
        <taxon>Eubacteriales</taxon>
        <taxon>Desulfotomaculaceae</taxon>
        <taxon>Pelotomaculum</taxon>
    </lineage>
</organism>
<dbReference type="GO" id="GO:0003676">
    <property type="term" value="F:nucleic acid binding"/>
    <property type="evidence" value="ECO:0007669"/>
    <property type="project" value="InterPro"/>
</dbReference>